<reference evidence="1 2" key="1">
    <citation type="journal article" date="2012" name="J. Bacteriol.">
        <title>Complete Genome Sequence of the Naphthalene-Degrading Pseudomonas putida Strain ND6.</title>
        <authorList>
            <person name="Li S."/>
            <person name="Zhao H."/>
            <person name="Li Y."/>
            <person name="Niu S."/>
            <person name="Cai B."/>
        </authorList>
    </citation>
    <scope>NUCLEOTIDE SEQUENCE [LARGE SCALE GENOMIC DNA]</scope>
    <source>
        <strain evidence="1 2">ND6</strain>
    </source>
</reference>
<gene>
    <name evidence="1" type="ORF">YSA_07120</name>
</gene>
<proteinExistence type="predicted"/>
<dbReference type="EMBL" id="CP003588">
    <property type="protein sequence ID" value="AFK70615.1"/>
    <property type="molecule type" value="Genomic_DNA"/>
</dbReference>
<dbReference type="KEGG" id="ppi:YSA_07120"/>
<protein>
    <submittedName>
        <fullName evidence="1">Uncharacterized protein</fullName>
    </submittedName>
</protein>
<evidence type="ECO:0000313" key="1">
    <source>
        <dbReference type="EMBL" id="AFK70615.1"/>
    </source>
</evidence>
<sequence length="91" mass="10096">MQQLRALAAEHRLATGVIDDQDIALLITLPLECRPGPLRGKEAMERMFGHGSELLLFEIALSRPIPNTHCRPVDAGNRKWIGVNLQQVASE</sequence>
<dbReference type="HOGENOM" id="CLU_2424669_0_0_6"/>
<dbReference type="AlphaFoldDB" id="I3UYP4"/>
<accession>I3UYP4</accession>
<evidence type="ECO:0000313" key="2">
    <source>
        <dbReference type="Proteomes" id="UP000005268"/>
    </source>
</evidence>
<name>I3UYP4_PSEPU</name>
<organism evidence="1 2">
    <name type="scientific">Pseudomonas putida ND6</name>
    <dbReference type="NCBI Taxonomy" id="231023"/>
    <lineage>
        <taxon>Bacteria</taxon>
        <taxon>Pseudomonadati</taxon>
        <taxon>Pseudomonadota</taxon>
        <taxon>Gammaproteobacteria</taxon>
        <taxon>Pseudomonadales</taxon>
        <taxon>Pseudomonadaceae</taxon>
        <taxon>Pseudomonas</taxon>
    </lineage>
</organism>
<dbReference type="Proteomes" id="UP000005268">
    <property type="component" value="Chromosome"/>
</dbReference>